<name>A0A6J4TBV8_9ACTN</name>
<evidence type="ECO:0000256" key="1">
    <source>
        <dbReference type="SAM" id="MobiDB-lite"/>
    </source>
</evidence>
<feature type="compositionally biased region" description="Basic and acidic residues" evidence="1">
    <location>
        <begin position="1"/>
        <end position="13"/>
    </location>
</feature>
<proteinExistence type="predicted"/>
<dbReference type="AlphaFoldDB" id="A0A6J4TBV8"/>
<feature type="region of interest" description="Disordered" evidence="1">
    <location>
        <begin position="1"/>
        <end position="123"/>
    </location>
</feature>
<sequence>EGVRARHRRDEPAPPRPRGRPQGRPRRRRGAADVRRRLLRARDGAGDLRSRGGDQLRADGPRRAGVPLGAARGGGRRDRDDGQRQGDRRARRQGLLRLRVGVAQPARRERLRGHVDQHRAGDL</sequence>
<protein>
    <submittedName>
        <fullName evidence="2">Uncharacterized protein</fullName>
    </submittedName>
</protein>
<accession>A0A6J4TBV8</accession>
<feature type="non-terminal residue" evidence="2">
    <location>
        <position position="123"/>
    </location>
</feature>
<feature type="compositionally biased region" description="Basic and acidic residues" evidence="1">
    <location>
        <begin position="30"/>
        <end position="62"/>
    </location>
</feature>
<organism evidence="2">
    <name type="scientific">uncultured Solirubrobacteraceae bacterium</name>
    <dbReference type="NCBI Taxonomy" id="1162706"/>
    <lineage>
        <taxon>Bacteria</taxon>
        <taxon>Bacillati</taxon>
        <taxon>Actinomycetota</taxon>
        <taxon>Thermoleophilia</taxon>
        <taxon>Solirubrobacterales</taxon>
        <taxon>Solirubrobacteraceae</taxon>
        <taxon>environmental samples</taxon>
    </lineage>
</organism>
<dbReference type="EMBL" id="CADCVT010000302">
    <property type="protein sequence ID" value="CAA9518606.1"/>
    <property type="molecule type" value="Genomic_DNA"/>
</dbReference>
<feature type="compositionally biased region" description="Basic and acidic residues" evidence="1">
    <location>
        <begin position="75"/>
        <end position="88"/>
    </location>
</feature>
<gene>
    <name evidence="2" type="ORF">AVDCRST_MAG85-2770</name>
</gene>
<feature type="compositionally biased region" description="Basic and acidic residues" evidence="1">
    <location>
        <begin position="106"/>
        <end position="123"/>
    </location>
</feature>
<reference evidence="2" key="1">
    <citation type="submission" date="2020-02" db="EMBL/GenBank/DDBJ databases">
        <authorList>
            <person name="Meier V. D."/>
        </authorList>
    </citation>
    <scope>NUCLEOTIDE SEQUENCE</scope>
    <source>
        <strain evidence="2">AVDCRST_MAG85</strain>
    </source>
</reference>
<evidence type="ECO:0000313" key="2">
    <source>
        <dbReference type="EMBL" id="CAA9518606.1"/>
    </source>
</evidence>
<feature type="non-terminal residue" evidence="2">
    <location>
        <position position="1"/>
    </location>
</feature>
<feature type="compositionally biased region" description="Basic residues" evidence="1">
    <location>
        <begin position="17"/>
        <end position="29"/>
    </location>
</feature>